<dbReference type="InterPro" id="IPR004638">
    <property type="entry name" value="EmrB-like"/>
</dbReference>
<keyword evidence="5 7" id="KW-1133">Transmembrane helix</keyword>
<dbReference type="PANTHER" id="PTHR42718:SF49">
    <property type="entry name" value="EXPORT PROTEIN"/>
    <property type="match status" value="1"/>
</dbReference>
<gene>
    <name evidence="9" type="ORF">F4553_001591</name>
</gene>
<dbReference type="PANTHER" id="PTHR42718">
    <property type="entry name" value="MAJOR FACILITATOR SUPERFAMILY MULTIDRUG TRANSPORTER MFSC"/>
    <property type="match status" value="1"/>
</dbReference>
<reference evidence="9 10" key="1">
    <citation type="submission" date="2020-08" db="EMBL/GenBank/DDBJ databases">
        <title>Sequencing the genomes of 1000 actinobacteria strains.</title>
        <authorList>
            <person name="Klenk H.-P."/>
        </authorList>
    </citation>
    <scope>NUCLEOTIDE SEQUENCE [LARGE SCALE GENOMIC DNA]</scope>
    <source>
        <strain evidence="9 10">DSM 45362</strain>
    </source>
</reference>
<dbReference type="RefSeq" id="WP_246466224.1">
    <property type="nucleotide sequence ID" value="NZ_JACHMN010000002.1"/>
</dbReference>
<evidence type="ECO:0000256" key="7">
    <source>
        <dbReference type="SAM" id="Phobius"/>
    </source>
</evidence>
<keyword evidence="3" id="KW-1003">Cell membrane</keyword>
<keyword evidence="10" id="KW-1185">Reference proteome</keyword>
<feature type="transmembrane region" description="Helical" evidence="7">
    <location>
        <begin position="272"/>
        <end position="295"/>
    </location>
</feature>
<name>A0A841BN87_9ACTN</name>
<protein>
    <submittedName>
        <fullName evidence="9">EmrB/QacA subfamily drug resistance transporter</fullName>
    </submittedName>
</protein>
<dbReference type="AlphaFoldDB" id="A0A841BN87"/>
<organism evidence="9 10">
    <name type="scientific">Allocatelliglobosispora scoriae</name>
    <dbReference type="NCBI Taxonomy" id="643052"/>
    <lineage>
        <taxon>Bacteria</taxon>
        <taxon>Bacillati</taxon>
        <taxon>Actinomycetota</taxon>
        <taxon>Actinomycetes</taxon>
        <taxon>Micromonosporales</taxon>
        <taxon>Micromonosporaceae</taxon>
        <taxon>Allocatelliglobosispora</taxon>
    </lineage>
</organism>
<evidence type="ECO:0000256" key="3">
    <source>
        <dbReference type="ARBA" id="ARBA00022475"/>
    </source>
</evidence>
<dbReference type="PROSITE" id="PS00216">
    <property type="entry name" value="SUGAR_TRANSPORT_1"/>
    <property type="match status" value="1"/>
</dbReference>
<dbReference type="Pfam" id="PF07690">
    <property type="entry name" value="MFS_1"/>
    <property type="match status" value="1"/>
</dbReference>
<dbReference type="InterPro" id="IPR036259">
    <property type="entry name" value="MFS_trans_sf"/>
</dbReference>
<evidence type="ECO:0000256" key="1">
    <source>
        <dbReference type="ARBA" id="ARBA00004651"/>
    </source>
</evidence>
<dbReference type="NCBIfam" id="TIGR00711">
    <property type="entry name" value="efflux_EmrB"/>
    <property type="match status" value="1"/>
</dbReference>
<feature type="transmembrane region" description="Helical" evidence="7">
    <location>
        <begin position="204"/>
        <end position="223"/>
    </location>
</feature>
<dbReference type="CDD" id="cd17321">
    <property type="entry name" value="MFS_MMR_MDR_like"/>
    <property type="match status" value="1"/>
</dbReference>
<dbReference type="Gene3D" id="1.20.1250.20">
    <property type="entry name" value="MFS general substrate transporter like domains"/>
    <property type="match status" value="1"/>
</dbReference>
<dbReference type="Proteomes" id="UP000587527">
    <property type="component" value="Unassembled WGS sequence"/>
</dbReference>
<feature type="transmembrane region" description="Helical" evidence="7">
    <location>
        <begin position="19"/>
        <end position="42"/>
    </location>
</feature>
<comment type="caution">
    <text evidence="9">The sequence shown here is derived from an EMBL/GenBank/DDBJ whole genome shotgun (WGS) entry which is preliminary data.</text>
</comment>
<feature type="transmembrane region" description="Helical" evidence="7">
    <location>
        <begin position="361"/>
        <end position="387"/>
    </location>
</feature>
<dbReference type="PRINTS" id="PR01036">
    <property type="entry name" value="TCRTETB"/>
</dbReference>
<feature type="transmembrane region" description="Helical" evidence="7">
    <location>
        <begin position="170"/>
        <end position="192"/>
    </location>
</feature>
<feature type="transmembrane region" description="Helical" evidence="7">
    <location>
        <begin position="54"/>
        <end position="72"/>
    </location>
</feature>
<feature type="transmembrane region" description="Helical" evidence="7">
    <location>
        <begin position="109"/>
        <end position="130"/>
    </location>
</feature>
<dbReference type="GO" id="GO:0022857">
    <property type="term" value="F:transmembrane transporter activity"/>
    <property type="evidence" value="ECO:0007669"/>
    <property type="project" value="InterPro"/>
</dbReference>
<feature type="transmembrane region" description="Helical" evidence="7">
    <location>
        <begin position="235"/>
        <end position="252"/>
    </location>
</feature>
<accession>A0A841BN87</accession>
<feature type="transmembrane region" description="Helical" evidence="7">
    <location>
        <begin position="438"/>
        <end position="461"/>
    </location>
</feature>
<dbReference type="PROSITE" id="PS50850">
    <property type="entry name" value="MFS"/>
    <property type="match status" value="1"/>
</dbReference>
<evidence type="ECO:0000256" key="5">
    <source>
        <dbReference type="ARBA" id="ARBA00022989"/>
    </source>
</evidence>
<dbReference type="InterPro" id="IPR020846">
    <property type="entry name" value="MFS_dom"/>
</dbReference>
<dbReference type="InterPro" id="IPR011701">
    <property type="entry name" value="MFS"/>
</dbReference>
<feature type="transmembrane region" description="Helical" evidence="7">
    <location>
        <begin position="84"/>
        <end position="103"/>
    </location>
</feature>
<keyword evidence="4 7" id="KW-0812">Transmembrane</keyword>
<dbReference type="Gene3D" id="1.20.1720.10">
    <property type="entry name" value="Multidrug resistance protein D"/>
    <property type="match status" value="1"/>
</dbReference>
<evidence type="ECO:0000259" key="8">
    <source>
        <dbReference type="PROSITE" id="PS50850"/>
    </source>
</evidence>
<comment type="subcellular location">
    <subcellularLocation>
        <location evidence="1">Cell membrane</location>
        <topology evidence="1">Multi-pass membrane protein</topology>
    </subcellularLocation>
</comment>
<evidence type="ECO:0000256" key="6">
    <source>
        <dbReference type="ARBA" id="ARBA00023136"/>
    </source>
</evidence>
<dbReference type="SUPFAM" id="SSF103473">
    <property type="entry name" value="MFS general substrate transporter"/>
    <property type="match status" value="1"/>
</dbReference>
<sequence>MEIVGGVVQDGGMRKWSPLIAICLGAFMLLVDVTIVVVALPAMSDHLDTSMADLQWVLDGYALALAALLLGAGTIADRIGRRRVYAAGLAIFAVSSAACGLAPNAEVLIAARCVQGIGAAAMFATTMALLNQHYQGRDRGIAFGVWGAINGAAAATGPIVGGLLTEHAGWRWIFLVNLPVSIITVIMVYWVLRESRGDAHRRVDVGGMLTFTLAAAATVYGLVHAGQDGWSDPTTLAGLGVGAAALVAFLLIEVRHPQPMLDLALFRRPGFVGLMVGSLLISWAAFAYLAFTSIWLQIALGFGPVDAGLALLPMSLTALVVAGIAGRRLADVSPRWTISAGLALIAAGAFLQTSLDASSGRWAIAVGLIVSGVGVGLATPPLASAAMSSVPIERGGMASGAVNTFRQLGYALGIAVLGTVFADHLTGTGSRRAAFADAVNAVCVVSGIVGAVAAVIVFWLVRRPAPTAASGTSPQRDLVAALD</sequence>
<proteinExistence type="predicted"/>
<feature type="domain" description="Major facilitator superfamily (MFS) profile" evidence="8">
    <location>
        <begin position="18"/>
        <end position="465"/>
    </location>
</feature>
<feature type="transmembrane region" description="Helical" evidence="7">
    <location>
        <begin position="142"/>
        <end position="164"/>
    </location>
</feature>
<feature type="transmembrane region" description="Helical" evidence="7">
    <location>
        <begin position="336"/>
        <end position="355"/>
    </location>
</feature>
<evidence type="ECO:0000313" key="10">
    <source>
        <dbReference type="Proteomes" id="UP000587527"/>
    </source>
</evidence>
<keyword evidence="6 7" id="KW-0472">Membrane</keyword>
<keyword evidence="2" id="KW-0813">Transport</keyword>
<feature type="transmembrane region" description="Helical" evidence="7">
    <location>
        <begin position="408"/>
        <end position="426"/>
    </location>
</feature>
<dbReference type="GO" id="GO:0005886">
    <property type="term" value="C:plasma membrane"/>
    <property type="evidence" value="ECO:0007669"/>
    <property type="project" value="UniProtKB-SubCell"/>
</dbReference>
<feature type="transmembrane region" description="Helical" evidence="7">
    <location>
        <begin position="307"/>
        <end position="324"/>
    </location>
</feature>
<evidence type="ECO:0000313" key="9">
    <source>
        <dbReference type="EMBL" id="MBB5868212.1"/>
    </source>
</evidence>
<dbReference type="EMBL" id="JACHMN010000002">
    <property type="protein sequence ID" value="MBB5868212.1"/>
    <property type="molecule type" value="Genomic_DNA"/>
</dbReference>
<evidence type="ECO:0000256" key="4">
    <source>
        <dbReference type="ARBA" id="ARBA00022692"/>
    </source>
</evidence>
<dbReference type="InterPro" id="IPR005829">
    <property type="entry name" value="Sugar_transporter_CS"/>
</dbReference>
<evidence type="ECO:0000256" key="2">
    <source>
        <dbReference type="ARBA" id="ARBA00022448"/>
    </source>
</evidence>